<dbReference type="PANTHER" id="PTHR33545:SF5">
    <property type="entry name" value="UPF0750 MEMBRANE PROTEIN YITT"/>
    <property type="match status" value="1"/>
</dbReference>
<feature type="transmembrane region" description="Helical" evidence="6">
    <location>
        <begin position="114"/>
        <end position="132"/>
    </location>
</feature>
<keyword evidence="3 6" id="KW-0812">Transmembrane</keyword>
<protein>
    <submittedName>
        <fullName evidence="7">Uncharacterized membrane-anchored protein YitT (DUF2179 family)</fullName>
    </submittedName>
</protein>
<dbReference type="InterPro" id="IPR051461">
    <property type="entry name" value="UPF0750_membrane"/>
</dbReference>
<dbReference type="InterPro" id="IPR003740">
    <property type="entry name" value="YitT"/>
</dbReference>
<feature type="transmembrane region" description="Helical" evidence="6">
    <location>
        <begin position="20"/>
        <end position="37"/>
    </location>
</feature>
<dbReference type="PANTHER" id="PTHR33545">
    <property type="entry name" value="UPF0750 MEMBRANE PROTEIN YITT-RELATED"/>
    <property type="match status" value="1"/>
</dbReference>
<evidence type="ECO:0000256" key="6">
    <source>
        <dbReference type="SAM" id="Phobius"/>
    </source>
</evidence>
<dbReference type="PROSITE" id="PS51257">
    <property type="entry name" value="PROKAR_LIPOPROTEIN"/>
    <property type="match status" value="1"/>
</dbReference>
<accession>A0A839UUT8</accession>
<keyword evidence="5 6" id="KW-0472">Membrane</keyword>
<gene>
    <name evidence="7" type="ORF">FHR90_001370</name>
</gene>
<evidence type="ECO:0000256" key="3">
    <source>
        <dbReference type="ARBA" id="ARBA00022692"/>
    </source>
</evidence>
<keyword evidence="8" id="KW-1185">Reference proteome</keyword>
<comment type="subcellular location">
    <subcellularLocation>
        <location evidence="1">Cell membrane</location>
        <topology evidence="1">Multi-pass membrane protein</topology>
    </subcellularLocation>
</comment>
<evidence type="ECO:0000256" key="1">
    <source>
        <dbReference type="ARBA" id="ARBA00004651"/>
    </source>
</evidence>
<comment type="caution">
    <text evidence="7">The sequence shown here is derived from an EMBL/GenBank/DDBJ whole genome shotgun (WGS) entry which is preliminary data.</text>
</comment>
<dbReference type="GO" id="GO:0005886">
    <property type="term" value="C:plasma membrane"/>
    <property type="evidence" value="ECO:0007669"/>
    <property type="project" value="UniProtKB-SubCell"/>
</dbReference>
<evidence type="ECO:0000313" key="7">
    <source>
        <dbReference type="EMBL" id="MBB3173547.1"/>
    </source>
</evidence>
<name>A0A839UUT8_9PROT</name>
<dbReference type="EMBL" id="JACHXV010000004">
    <property type="protein sequence ID" value="MBB3173547.1"/>
    <property type="molecule type" value="Genomic_DNA"/>
</dbReference>
<evidence type="ECO:0000256" key="4">
    <source>
        <dbReference type="ARBA" id="ARBA00022989"/>
    </source>
</evidence>
<organism evidence="7 8">
    <name type="scientific">Endobacter medicaginis</name>
    <dbReference type="NCBI Taxonomy" id="1181271"/>
    <lineage>
        <taxon>Bacteria</taxon>
        <taxon>Pseudomonadati</taxon>
        <taxon>Pseudomonadota</taxon>
        <taxon>Alphaproteobacteria</taxon>
        <taxon>Acetobacterales</taxon>
        <taxon>Acetobacteraceae</taxon>
        <taxon>Endobacter</taxon>
    </lineage>
</organism>
<feature type="transmembrane region" description="Helical" evidence="6">
    <location>
        <begin position="177"/>
        <end position="197"/>
    </location>
</feature>
<evidence type="ECO:0000256" key="2">
    <source>
        <dbReference type="ARBA" id="ARBA00022475"/>
    </source>
</evidence>
<dbReference type="Pfam" id="PF02588">
    <property type="entry name" value="YitT_membrane"/>
    <property type="match status" value="1"/>
</dbReference>
<feature type="transmembrane region" description="Helical" evidence="6">
    <location>
        <begin position="49"/>
        <end position="74"/>
    </location>
</feature>
<dbReference type="RefSeq" id="WP_246330081.1">
    <property type="nucleotide sequence ID" value="NZ_JABXXQ010000386.1"/>
</dbReference>
<proteinExistence type="predicted"/>
<dbReference type="AlphaFoldDB" id="A0A839UUT8"/>
<reference evidence="7 8" key="1">
    <citation type="submission" date="2020-08" db="EMBL/GenBank/DDBJ databases">
        <title>Genomic Encyclopedia of Type Strains, Phase III (KMG-III): the genomes of soil and plant-associated and newly described type strains.</title>
        <authorList>
            <person name="Whitman W."/>
        </authorList>
    </citation>
    <scope>NUCLEOTIDE SEQUENCE [LARGE SCALE GENOMIC DNA]</scope>
    <source>
        <strain evidence="7 8">CECT 8088</strain>
    </source>
</reference>
<keyword evidence="2" id="KW-1003">Cell membrane</keyword>
<feature type="transmembrane region" description="Helical" evidence="6">
    <location>
        <begin position="80"/>
        <end position="102"/>
    </location>
</feature>
<evidence type="ECO:0000313" key="8">
    <source>
        <dbReference type="Proteomes" id="UP000557688"/>
    </source>
</evidence>
<dbReference type="Proteomes" id="UP000557688">
    <property type="component" value="Unassembled WGS sequence"/>
</dbReference>
<evidence type="ECO:0000256" key="5">
    <source>
        <dbReference type="ARBA" id="ARBA00023136"/>
    </source>
</evidence>
<sequence>MSEPISRESALRHSLFEDAYALVIGCSLIVLGLACLHRAGLVTGGVAGIALLLSYVLGEPTGLLFTLINIPFLIFASRTMGWAFTIKTFLVSSSITLLALVFPRLMTLGSISPLWAAFFGGTVIGMGILSLARHQAGVGGTGVVCLWLHRQRGWNVGKVQLSIDCVILAVSTTVIDLAHVALSLVSAIAISGVVAIFHRPDRYTGY</sequence>
<keyword evidence="4 6" id="KW-1133">Transmembrane helix</keyword>